<proteinExistence type="predicted"/>
<feature type="domain" description="VOC" evidence="2">
    <location>
        <begin position="3"/>
        <end position="126"/>
    </location>
</feature>
<accession>A0A2U1CH45</accession>
<keyword evidence="4" id="KW-1185">Reference proteome</keyword>
<dbReference type="PANTHER" id="PTHR43048:SF3">
    <property type="entry name" value="METHYLMALONYL-COA EPIMERASE, MITOCHONDRIAL"/>
    <property type="match status" value="1"/>
</dbReference>
<keyword evidence="3" id="KW-0560">Oxidoreductase</keyword>
<dbReference type="Pfam" id="PF00903">
    <property type="entry name" value="Glyoxalase"/>
    <property type="match status" value="1"/>
</dbReference>
<keyword evidence="3" id="KW-0223">Dioxygenase</keyword>
<dbReference type="GO" id="GO:0046491">
    <property type="term" value="P:L-methylmalonyl-CoA metabolic process"/>
    <property type="evidence" value="ECO:0007669"/>
    <property type="project" value="TreeGrafter"/>
</dbReference>
<dbReference type="InterPro" id="IPR029068">
    <property type="entry name" value="Glyas_Bleomycin-R_OHBP_Dase"/>
</dbReference>
<dbReference type="RefSeq" id="WP_116519580.1">
    <property type="nucleotide sequence ID" value="NZ_JACCEX010000009.1"/>
</dbReference>
<organism evidence="3 4">
    <name type="scientific">Pusillimonas noertemannii</name>
    <dbReference type="NCBI Taxonomy" id="305977"/>
    <lineage>
        <taxon>Bacteria</taxon>
        <taxon>Pseudomonadati</taxon>
        <taxon>Pseudomonadota</taxon>
        <taxon>Betaproteobacteria</taxon>
        <taxon>Burkholderiales</taxon>
        <taxon>Alcaligenaceae</taxon>
        <taxon>Pusillimonas</taxon>
    </lineage>
</organism>
<evidence type="ECO:0000256" key="1">
    <source>
        <dbReference type="ARBA" id="ARBA00022723"/>
    </source>
</evidence>
<dbReference type="Gene3D" id="3.10.180.10">
    <property type="entry name" value="2,3-Dihydroxybiphenyl 1,2-Dioxygenase, domain 1"/>
    <property type="match status" value="1"/>
</dbReference>
<dbReference type="GO" id="GO:0004493">
    <property type="term" value="F:methylmalonyl-CoA epimerase activity"/>
    <property type="evidence" value="ECO:0007669"/>
    <property type="project" value="TreeGrafter"/>
</dbReference>
<dbReference type="Proteomes" id="UP000246145">
    <property type="component" value="Unassembled WGS sequence"/>
</dbReference>
<dbReference type="PROSITE" id="PS51819">
    <property type="entry name" value="VOC"/>
    <property type="match status" value="1"/>
</dbReference>
<keyword evidence="1" id="KW-0479">Metal-binding</keyword>
<dbReference type="SUPFAM" id="SSF54593">
    <property type="entry name" value="Glyoxalase/Bleomycin resistance protein/Dihydroxybiphenyl dioxygenase"/>
    <property type="match status" value="1"/>
</dbReference>
<dbReference type="InterPro" id="IPR051785">
    <property type="entry name" value="MMCE/EMCE_epimerase"/>
</dbReference>
<evidence type="ECO:0000313" key="4">
    <source>
        <dbReference type="Proteomes" id="UP000246145"/>
    </source>
</evidence>
<dbReference type="EMBL" id="QEKO01000011">
    <property type="protein sequence ID" value="PVY60226.1"/>
    <property type="molecule type" value="Genomic_DNA"/>
</dbReference>
<evidence type="ECO:0000313" key="3">
    <source>
        <dbReference type="EMBL" id="PVY60226.1"/>
    </source>
</evidence>
<name>A0A2U1CH45_9BURK</name>
<dbReference type="GO" id="GO:0016829">
    <property type="term" value="F:lyase activity"/>
    <property type="evidence" value="ECO:0007669"/>
    <property type="project" value="UniProtKB-KW"/>
</dbReference>
<dbReference type="GO" id="GO:0051213">
    <property type="term" value="F:dioxygenase activity"/>
    <property type="evidence" value="ECO:0007669"/>
    <property type="project" value="UniProtKB-KW"/>
</dbReference>
<dbReference type="GO" id="GO:0046872">
    <property type="term" value="F:metal ion binding"/>
    <property type="evidence" value="ECO:0007669"/>
    <property type="project" value="UniProtKB-KW"/>
</dbReference>
<gene>
    <name evidence="3" type="ORF">C7440_3825</name>
</gene>
<comment type="caution">
    <text evidence="3">The sequence shown here is derived from an EMBL/GenBank/DDBJ whole genome shotgun (WGS) entry which is preliminary data.</text>
</comment>
<reference evidence="3 4" key="1">
    <citation type="submission" date="2018-04" db="EMBL/GenBank/DDBJ databases">
        <title>Genomic Encyclopedia of Type Strains, Phase IV (KMG-IV): sequencing the most valuable type-strain genomes for metagenomic binning, comparative biology and taxonomic classification.</title>
        <authorList>
            <person name="Goeker M."/>
        </authorList>
    </citation>
    <scope>NUCLEOTIDE SEQUENCE [LARGE SCALE GENOMIC DNA]</scope>
    <source>
        <strain evidence="3 4">DSM 10065</strain>
    </source>
</reference>
<keyword evidence="3" id="KW-0456">Lyase</keyword>
<dbReference type="OrthoDB" id="4725692at2"/>
<dbReference type="CDD" id="cd06587">
    <property type="entry name" value="VOC"/>
    <property type="match status" value="1"/>
</dbReference>
<sequence length="133" mass="14948">MAKLRHIALAVPDPEKAAQFYSKVFDMEIVEPTYSPIADGVYLSDGIVCLALLKYKTDEAAGKERGKNWIGTHHFGFWVDDVDSQREVIEANGGTFFLDLPHDKSSLYYEMKFRDPDGIIFDISEGGWVGAKK</sequence>
<dbReference type="InterPro" id="IPR037523">
    <property type="entry name" value="VOC_core"/>
</dbReference>
<dbReference type="InterPro" id="IPR004360">
    <property type="entry name" value="Glyas_Fos-R_dOase_dom"/>
</dbReference>
<evidence type="ECO:0000259" key="2">
    <source>
        <dbReference type="PROSITE" id="PS51819"/>
    </source>
</evidence>
<dbReference type="PANTHER" id="PTHR43048">
    <property type="entry name" value="METHYLMALONYL-COA EPIMERASE"/>
    <property type="match status" value="1"/>
</dbReference>
<protein>
    <submittedName>
        <fullName evidence="3">Catechol 2,3-dioxygenase-like lactoylglutathione lyase family enzyme</fullName>
    </submittedName>
</protein>
<dbReference type="AlphaFoldDB" id="A0A2U1CH45"/>